<dbReference type="OrthoDB" id="10265322at2759"/>
<organism evidence="1 2">
    <name type="scientific">Oidiodendron maius (strain Zn)</name>
    <dbReference type="NCBI Taxonomy" id="913774"/>
    <lineage>
        <taxon>Eukaryota</taxon>
        <taxon>Fungi</taxon>
        <taxon>Dikarya</taxon>
        <taxon>Ascomycota</taxon>
        <taxon>Pezizomycotina</taxon>
        <taxon>Leotiomycetes</taxon>
        <taxon>Leotiomycetes incertae sedis</taxon>
        <taxon>Myxotrichaceae</taxon>
        <taxon>Oidiodendron</taxon>
    </lineage>
</organism>
<dbReference type="InterPro" id="IPR011042">
    <property type="entry name" value="6-blade_b-propeller_TolB-like"/>
</dbReference>
<dbReference type="SUPFAM" id="SSF69304">
    <property type="entry name" value="Tricorn protease N-terminal domain"/>
    <property type="match status" value="1"/>
</dbReference>
<dbReference type="EMBL" id="KN832879">
    <property type="protein sequence ID" value="KIM99281.1"/>
    <property type="molecule type" value="Genomic_DNA"/>
</dbReference>
<protein>
    <recommendedName>
        <fullName evidence="3">Saponin hydrolase</fullName>
    </recommendedName>
</protein>
<dbReference type="InParanoid" id="A0A0C3HA92"/>
<proteinExistence type="predicted"/>
<reference evidence="2" key="2">
    <citation type="submission" date="2015-01" db="EMBL/GenBank/DDBJ databases">
        <title>Evolutionary Origins and Diversification of the Mycorrhizal Mutualists.</title>
        <authorList>
            <consortium name="DOE Joint Genome Institute"/>
            <consortium name="Mycorrhizal Genomics Consortium"/>
            <person name="Kohler A."/>
            <person name="Kuo A."/>
            <person name="Nagy L.G."/>
            <person name="Floudas D."/>
            <person name="Copeland A."/>
            <person name="Barry K.W."/>
            <person name="Cichocki N."/>
            <person name="Veneault-Fourrey C."/>
            <person name="LaButti K."/>
            <person name="Lindquist E.A."/>
            <person name="Lipzen A."/>
            <person name="Lundell T."/>
            <person name="Morin E."/>
            <person name="Murat C."/>
            <person name="Riley R."/>
            <person name="Ohm R."/>
            <person name="Sun H."/>
            <person name="Tunlid A."/>
            <person name="Henrissat B."/>
            <person name="Grigoriev I.V."/>
            <person name="Hibbett D.S."/>
            <person name="Martin F."/>
        </authorList>
    </citation>
    <scope>NUCLEOTIDE SEQUENCE [LARGE SCALE GENOMIC DNA]</scope>
    <source>
        <strain evidence="2">Zn</strain>
    </source>
</reference>
<dbReference type="Proteomes" id="UP000054321">
    <property type="component" value="Unassembled WGS sequence"/>
</dbReference>
<reference evidence="1 2" key="1">
    <citation type="submission" date="2014-04" db="EMBL/GenBank/DDBJ databases">
        <authorList>
            <consortium name="DOE Joint Genome Institute"/>
            <person name="Kuo A."/>
            <person name="Martino E."/>
            <person name="Perotto S."/>
            <person name="Kohler A."/>
            <person name="Nagy L.G."/>
            <person name="Floudas D."/>
            <person name="Copeland A."/>
            <person name="Barry K.W."/>
            <person name="Cichocki N."/>
            <person name="Veneault-Fourrey C."/>
            <person name="LaButti K."/>
            <person name="Lindquist E.A."/>
            <person name="Lipzen A."/>
            <person name="Lundell T."/>
            <person name="Morin E."/>
            <person name="Murat C."/>
            <person name="Sun H."/>
            <person name="Tunlid A."/>
            <person name="Henrissat B."/>
            <person name="Grigoriev I.V."/>
            <person name="Hibbett D.S."/>
            <person name="Martin F."/>
            <person name="Nordberg H.P."/>
            <person name="Cantor M.N."/>
            <person name="Hua S.X."/>
        </authorList>
    </citation>
    <scope>NUCLEOTIDE SEQUENCE [LARGE SCALE GENOMIC DNA]</scope>
    <source>
        <strain evidence="1 2">Zn</strain>
    </source>
</reference>
<evidence type="ECO:0008006" key="3">
    <source>
        <dbReference type="Google" id="ProtNLM"/>
    </source>
</evidence>
<accession>A0A0C3HA92</accession>
<gene>
    <name evidence="1" type="ORF">OIDMADRAFT_43233</name>
</gene>
<dbReference type="AlphaFoldDB" id="A0A0C3HA92"/>
<evidence type="ECO:0000313" key="1">
    <source>
        <dbReference type="EMBL" id="KIM99281.1"/>
    </source>
</evidence>
<evidence type="ECO:0000313" key="2">
    <source>
        <dbReference type="Proteomes" id="UP000054321"/>
    </source>
</evidence>
<dbReference type="STRING" id="913774.A0A0C3HA92"/>
<keyword evidence="2" id="KW-1185">Reference proteome</keyword>
<sequence length="612" mass="66206">MRSILSFVTAVLNRTTPPPKPEQIEIIEVPLPPSLDNTTEGACTPAINPRRTGCIAPTGLNSGNFMPDGLHVTASVTFVGAPASPDPASVYSGLQFILLKADGTTFPNGDTWKCISCSVPDANKVGSTELGEYPQTFRDGTKAMSGVNIINCGMAQLTSENCTPNKTYIYPIRLSNEANDDGSGPGFPLRELRLHPDDVHLTFNTFAETSSGLGEVGFFGRLQFNETGSRYDLINVTILNPPELVRPIIAEGKQLTVNRSAITIGELRGLTGTGKEVVYVGYPYESCNIDLFAVSLATGAVRRITAHPEYADPIGVSPDDKWQVVLDTRGSGRLMFLSGLRSVPPITDLVTVTASSSVRNNGNRRFFEPYLLDYEGDRSEYFGQKINAAGNGSPGSINDPNWNAGADPRWSLDGTRVVYFQWLAIPPACGGSNSLLCETSPYADGREERVMIATFTNRKPLPIKSVAEAPDDIPWGTKYVPGMTLTAAEITVPAGEYTLQGNLFGYADVSITLNNANTALQTVSVAYHQFSDDGINFVAGYENVTLTPVNITLNRWDWFSNITSTGPVSGTKVTSSDGFHMEIDEVWNFFEANGTLTTTIDGVSYRQPCNYC</sequence>
<dbReference type="HOGENOM" id="CLU_446240_0_0_1"/>
<dbReference type="Gene3D" id="2.120.10.30">
    <property type="entry name" value="TolB, C-terminal domain"/>
    <property type="match status" value="1"/>
</dbReference>
<name>A0A0C3HA92_OIDMZ</name>